<evidence type="ECO:0000256" key="3">
    <source>
        <dbReference type="ARBA" id="ARBA00022989"/>
    </source>
</evidence>
<dbReference type="GO" id="GO:0016020">
    <property type="term" value="C:membrane"/>
    <property type="evidence" value="ECO:0007669"/>
    <property type="project" value="UniProtKB-SubCell"/>
</dbReference>
<dbReference type="PANTHER" id="PTHR10924">
    <property type="entry name" value="MAJOR FACILITATOR SUPERFAMILY PROTEIN-RELATED"/>
    <property type="match status" value="1"/>
</dbReference>
<comment type="caution">
    <text evidence="7">The sequence shown here is derived from an EMBL/GenBank/DDBJ whole genome shotgun (WGS) entry which is preliminary data.</text>
</comment>
<dbReference type="PANTHER" id="PTHR10924:SF6">
    <property type="entry name" value="SOLUTE CARRIER FAMILY 49 MEMBER A3"/>
    <property type="match status" value="1"/>
</dbReference>
<dbReference type="EMBL" id="MCGT01000003">
    <property type="protein sequence ID" value="ORX61325.1"/>
    <property type="molecule type" value="Genomic_DNA"/>
</dbReference>
<feature type="transmembrane region" description="Helical" evidence="6">
    <location>
        <begin position="279"/>
        <end position="299"/>
    </location>
</feature>
<feature type="region of interest" description="Disordered" evidence="5">
    <location>
        <begin position="1"/>
        <end position="30"/>
    </location>
</feature>
<dbReference type="AlphaFoldDB" id="A0A1X2GTJ5"/>
<feature type="transmembrane region" description="Helical" evidence="6">
    <location>
        <begin position="232"/>
        <end position="252"/>
    </location>
</feature>
<dbReference type="Gene3D" id="1.20.1250.20">
    <property type="entry name" value="MFS general substrate transporter like domains"/>
    <property type="match status" value="1"/>
</dbReference>
<gene>
    <name evidence="7" type="ORF">DM01DRAFT_1395062</name>
</gene>
<evidence type="ECO:0000256" key="2">
    <source>
        <dbReference type="ARBA" id="ARBA00022692"/>
    </source>
</evidence>
<evidence type="ECO:0000256" key="5">
    <source>
        <dbReference type="SAM" id="MobiDB-lite"/>
    </source>
</evidence>
<organism evidence="7 8">
    <name type="scientific">Hesseltinella vesiculosa</name>
    <dbReference type="NCBI Taxonomy" id="101127"/>
    <lineage>
        <taxon>Eukaryota</taxon>
        <taxon>Fungi</taxon>
        <taxon>Fungi incertae sedis</taxon>
        <taxon>Mucoromycota</taxon>
        <taxon>Mucoromycotina</taxon>
        <taxon>Mucoromycetes</taxon>
        <taxon>Mucorales</taxon>
        <taxon>Cunninghamellaceae</taxon>
        <taxon>Hesseltinella</taxon>
    </lineage>
</organism>
<name>A0A1X2GTJ5_9FUNG</name>
<evidence type="ECO:0000256" key="4">
    <source>
        <dbReference type="ARBA" id="ARBA00023136"/>
    </source>
</evidence>
<proteinExistence type="predicted"/>
<evidence type="ECO:0000256" key="6">
    <source>
        <dbReference type="SAM" id="Phobius"/>
    </source>
</evidence>
<reference evidence="7 8" key="1">
    <citation type="submission" date="2016-07" db="EMBL/GenBank/DDBJ databases">
        <title>Pervasive Adenine N6-methylation of Active Genes in Fungi.</title>
        <authorList>
            <consortium name="DOE Joint Genome Institute"/>
            <person name="Mondo S.J."/>
            <person name="Dannebaum R.O."/>
            <person name="Kuo R.C."/>
            <person name="Labutti K."/>
            <person name="Haridas S."/>
            <person name="Kuo A."/>
            <person name="Salamov A."/>
            <person name="Ahrendt S.R."/>
            <person name="Lipzen A."/>
            <person name="Sullivan W."/>
            <person name="Andreopoulos W.B."/>
            <person name="Clum A."/>
            <person name="Lindquist E."/>
            <person name="Daum C."/>
            <person name="Ramamoorthy G.K."/>
            <person name="Gryganskyi A."/>
            <person name="Culley D."/>
            <person name="Magnuson J.K."/>
            <person name="James T.Y."/>
            <person name="O'Malley M.A."/>
            <person name="Stajich J.E."/>
            <person name="Spatafora J.W."/>
            <person name="Visel A."/>
            <person name="Grigoriev I.V."/>
        </authorList>
    </citation>
    <scope>NUCLEOTIDE SEQUENCE [LARGE SCALE GENOMIC DNA]</scope>
    <source>
        <strain evidence="7 8">NRRL 3301</strain>
    </source>
</reference>
<feature type="transmembrane region" description="Helical" evidence="6">
    <location>
        <begin position="181"/>
        <end position="202"/>
    </location>
</feature>
<evidence type="ECO:0000313" key="7">
    <source>
        <dbReference type="EMBL" id="ORX61325.1"/>
    </source>
</evidence>
<accession>A0A1X2GTJ5</accession>
<feature type="transmembrane region" description="Helical" evidence="6">
    <location>
        <begin position="145"/>
        <end position="169"/>
    </location>
</feature>
<feature type="transmembrane region" description="Helical" evidence="6">
    <location>
        <begin position="116"/>
        <end position="133"/>
    </location>
</feature>
<dbReference type="OrthoDB" id="422206at2759"/>
<dbReference type="SUPFAM" id="SSF103473">
    <property type="entry name" value="MFS general substrate transporter"/>
    <property type="match status" value="1"/>
</dbReference>
<protein>
    <recommendedName>
        <fullName evidence="9">MFS general substrate transporter</fullName>
    </recommendedName>
</protein>
<dbReference type="InterPro" id="IPR049680">
    <property type="entry name" value="FLVCR1-2_SLC49-like"/>
</dbReference>
<evidence type="ECO:0008006" key="9">
    <source>
        <dbReference type="Google" id="ProtNLM"/>
    </source>
</evidence>
<evidence type="ECO:0000256" key="1">
    <source>
        <dbReference type="ARBA" id="ARBA00004141"/>
    </source>
</evidence>
<dbReference type="Proteomes" id="UP000242146">
    <property type="component" value="Unassembled WGS sequence"/>
</dbReference>
<keyword evidence="2 6" id="KW-0812">Transmembrane</keyword>
<feature type="transmembrane region" description="Helical" evidence="6">
    <location>
        <begin position="46"/>
        <end position="67"/>
    </location>
</feature>
<keyword evidence="4 6" id="KW-0472">Membrane</keyword>
<comment type="subcellular location">
    <subcellularLocation>
        <location evidence="1">Membrane</location>
        <topology evidence="1">Multi-pass membrane protein</topology>
    </subcellularLocation>
</comment>
<feature type="compositionally biased region" description="Low complexity" evidence="5">
    <location>
        <begin position="14"/>
        <end position="23"/>
    </location>
</feature>
<feature type="transmembrane region" description="Helical" evidence="6">
    <location>
        <begin position="311"/>
        <end position="330"/>
    </location>
</feature>
<dbReference type="InterPro" id="IPR036259">
    <property type="entry name" value="MFS_trans_sf"/>
</dbReference>
<feature type="transmembrane region" description="Helical" evidence="6">
    <location>
        <begin position="87"/>
        <end position="107"/>
    </location>
</feature>
<evidence type="ECO:0000313" key="8">
    <source>
        <dbReference type="Proteomes" id="UP000242146"/>
    </source>
</evidence>
<sequence>MVLRSKKSLDDDTTLSTSTGGSTPRLRQSHDDDHHGDIVFRTYPQAWIALIILIVLRTATSVFQFTFSTVPSLTGEVFGVNLTAITWLANIQGLVYVIMSVFTGWIYEQIGVKRSLLMAGFLCSIGAGARIIAIKTSPPSFALTMVAQVIGSTSSPLALNIMSMFAVTWFTENLRATAGMLSLNVGMSIAFGTIFTQIIGPYGYTDIQAGQLNAIAFFAGTIGCLREDSYGMILYLMILNQFSISFLVPVTMEMGCETHALFSGIEASYPVSEATSSSVLWQGSQVFGFIIMAFMDLLRDDDGHPKNNMQRALLLLMILAGVMVVVALAFKGSMKRTEAAALEEDTQSAYHSEDKKLDHIIGAQGPLRLSIHSHLRPSSIAEMNLPQHVPEARNELPPLVHPRVQGIKLSDRHMT</sequence>
<keyword evidence="8" id="KW-1185">Reference proteome</keyword>
<keyword evidence="3 6" id="KW-1133">Transmembrane helix</keyword>